<reference evidence="7 8" key="1">
    <citation type="submission" date="2023-11" db="EMBL/GenBank/DDBJ databases">
        <title>Draft genome sequence of Microbacterium arthrosphaerae JCM 30492.</title>
        <authorList>
            <person name="Zhang G."/>
            <person name="Ding Y."/>
        </authorList>
    </citation>
    <scope>NUCLEOTIDE SEQUENCE [LARGE SCALE GENOMIC DNA]</scope>
    <source>
        <strain evidence="7 8">JCM 30492</strain>
    </source>
</reference>
<keyword evidence="4" id="KW-0564">Palmitate</keyword>
<dbReference type="Proteomes" id="UP001283109">
    <property type="component" value="Unassembled WGS sequence"/>
</dbReference>
<evidence type="ECO:0000313" key="7">
    <source>
        <dbReference type="EMBL" id="MDW4571920.1"/>
    </source>
</evidence>
<evidence type="ECO:0000313" key="8">
    <source>
        <dbReference type="Proteomes" id="UP001283109"/>
    </source>
</evidence>
<dbReference type="EMBL" id="JAWQEV010000001">
    <property type="protein sequence ID" value="MDW4571920.1"/>
    <property type="molecule type" value="Genomic_DNA"/>
</dbReference>
<dbReference type="SUPFAM" id="SSF53850">
    <property type="entry name" value="Periplasmic binding protein-like II"/>
    <property type="match status" value="1"/>
</dbReference>
<dbReference type="Gene3D" id="3.40.190.10">
    <property type="entry name" value="Periplasmic binding protein-like II"/>
    <property type="match status" value="2"/>
</dbReference>
<keyword evidence="8" id="KW-1185">Reference proteome</keyword>
<dbReference type="PANTHER" id="PTHR43649:SF33">
    <property type="entry name" value="POLYGALACTURONAN_RHAMNOGALACTURONAN-BINDING PROTEIN YTCQ"/>
    <property type="match status" value="1"/>
</dbReference>
<keyword evidence="1" id="KW-1003">Cell membrane</keyword>
<keyword evidence="3" id="KW-0472">Membrane</keyword>
<dbReference type="PANTHER" id="PTHR43649">
    <property type="entry name" value="ARABINOSE-BINDING PROTEIN-RELATED"/>
    <property type="match status" value="1"/>
</dbReference>
<protein>
    <submittedName>
        <fullName evidence="7">Extracellular solute-binding protein</fullName>
    </submittedName>
</protein>
<proteinExistence type="predicted"/>
<evidence type="ECO:0000256" key="5">
    <source>
        <dbReference type="ARBA" id="ARBA00023288"/>
    </source>
</evidence>
<organism evidence="7 8">
    <name type="scientific">Microbacterium arthrosphaerae</name>
    <dbReference type="NCBI Taxonomy" id="792652"/>
    <lineage>
        <taxon>Bacteria</taxon>
        <taxon>Bacillati</taxon>
        <taxon>Actinomycetota</taxon>
        <taxon>Actinomycetes</taxon>
        <taxon>Micrococcales</taxon>
        <taxon>Microbacteriaceae</taxon>
        <taxon>Microbacterium</taxon>
    </lineage>
</organism>
<dbReference type="InterPro" id="IPR006059">
    <property type="entry name" value="SBP"/>
</dbReference>
<sequence length="440" mass="47251">MATRKAMVGLVALAATTTLLLTSCAGGGTDGGDSGEPSGDITFLTNRTDLQTDGTWDTYVEEFQKKYPDVNVKVEGITNYADDVKTRMSTPNGYGDVLMIPPSVSADQFPDFFESFGSVDDLAETYRFQAPASYDGEQYGIALGGNANGVLYNTEVWEEAGITELPTTAEEFLADLKTIKESTDATPYYTNYKDGWPLGGQWFSNVGAVTGDPEAQNAMTDDDAPWTEGTDVYAIDSLLYDIVYEGLNEEDPLTTNWEQSKSDFATGKIATMVLGSWAISQFAAAATDAGIDPSAVGFMAWPATAEDGKQYATIGGDYNLAINKNSSNKAAARAWVDWLLEDSGYTETQGMISAVKAAPLPGNLQSLSDNDVQLIEAAPAPAGEEGLLNNIADKSQVDVWGNIYRQKIVDIARGQADGDKDSYFAQLNEQWGEAVSELSN</sequence>
<feature type="chain" id="PRO_5047101574" evidence="6">
    <location>
        <begin position="26"/>
        <end position="440"/>
    </location>
</feature>
<dbReference type="RefSeq" id="WP_318352433.1">
    <property type="nucleotide sequence ID" value="NZ_JAWQEV010000001.1"/>
</dbReference>
<evidence type="ECO:0000256" key="4">
    <source>
        <dbReference type="ARBA" id="ARBA00023139"/>
    </source>
</evidence>
<dbReference type="PROSITE" id="PS51257">
    <property type="entry name" value="PROKAR_LIPOPROTEIN"/>
    <property type="match status" value="1"/>
</dbReference>
<evidence type="ECO:0000256" key="3">
    <source>
        <dbReference type="ARBA" id="ARBA00023136"/>
    </source>
</evidence>
<accession>A0ABU4GY33</accession>
<dbReference type="Pfam" id="PF01547">
    <property type="entry name" value="SBP_bac_1"/>
    <property type="match status" value="1"/>
</dbReference>
<gene>
    <name evidence="7" type="ORF">R8Z58_03915</name>
</gene>
<comment type="caution">
    <text evidence="7">The sequence shown here is derived from an EMBL/GenBank/DDBJ whole genome shotgun (WGS) entry which is preliminary data.</text>
</comment>
<evidence type="ECO:0000256" key="1">
    <source>
        <dbReference type="ARBA" id="ARBA00022475"/>
    </source>
</evidence>
<keyword evidence="2 6" id="KW-0732">Signal</keyword>
<dbReference type="InterPro" id="IPR050490">
    <property type="entry name" value="Bact_solute-bd_prot1"/>
</dbReference>
<name>A0ABU4GY33_9MICO</name>
<evidence type="ECO:0000256" key="6">
    <source>
        <dbReference type="SAM" id="SignalP"/>
    </source>
</evidence>
<feature type="signal peptide" evidence="6">
    <location>
        <begin position="1"/>
        <end position="25"/>
    </location>
</feature>
<keyword evidence="5" id="KW-0449">Lipoprotein</keyword>
<evidence type="ECO:0000256" key="2">
    <source>
        <dbReference type="ARBA" id="ARBA00022729"/>
    </source>
</evidence>